<feature type="domain" description="C2" evidence="4">
    <location>
        <begin position="159"/>
        <end position="279"/>
    </location>
</feature>
<dbReference type="InterPro" id="IPR035892">
    <property type="entry name" value="C2_domain_sf"/>
</dbReference>
<gene>
    <name evidence="5" type="primary">ESYT1_4</name>
    <name evidence="5" type="ORF">FOZ60_016515</name>
</gene>
<accession>A0A7J6P499</accession>
<dbReference type="GO" id="GO:0046872">
    <property type="term" value="F:metal ion binding"/>
    <property type="evidence" value="ECO:0007669"/>
    <property type="project" value="UniProtKB-KW"/>
</dbReference>
<dbReference type="Gene3D" id="2.60.40.150">
    <property type="entry name" value="C2 domain"/>
    <property type="match status" value="1"/>
</dbReference>
<proteinExistence type="predicted"/>
<dbReference type="AlphaFoldDB" id="A0A7J6P499"/>
<comment type="caution">
    <text evidence="5">The sequence shown here is derived from an EMBL/GenBank/DDBJ whole genome shotgun (WGS) entry which is preliminary data.</text>
</comment>
<keyword evidence="2" id="KW-0106">Calcium</keyword>
<evidence type="ECO:0000259" key="4">
    <source>
        <dbReference type="PROSITE" id="PS50004"/>
    </source>
</evidence>
<keyword evidence="1" id="KW-0479">Metal-binding</keyword>
<dbReference type="EMBL" id="JABANP010000089">
    <property type="protein sequence ID" value="KAF4690912.1"/>
    <property type="molecule type" value="Genomic_DNA"/>
</dbReference>
<feature type="region of interest" description="Disordered" evidence="3">
    <location>
        <begin position="49"/>
        <end position="82"/>
    </location>
</feature>
<dbReference type="PROSITE" id="PS50004">
    <property type="entry name" value="C2"/>
    <property type="match status" value="1"/>
</dbReference>
<dbReference type="Proteomes" id="UP000541610">
    <property type="component" value="Unassembled WGS sequence"/>
</dbReference>
<dbReference type="PANTHER" id="PTHR45911">
    <property type="entry name" value="C2 DOMAIN-CONTAINING PROTEIN"/>
    <property type="match status" value="1"/>
</dbReference>
<dbReference type="OrthoDB" id="440540at2759"/>
<name>A0A7J6P499_PEROL</name>
<dbReference type="SUPFAM" id="SSF49562">
    <property type="entry name" value="C2 domain (Calcium/lipid-binding domain, CaLB)"/>
    <property type="match status" value="1"/>
</dbReference>
<sequence length="877" mass="99165">MAVTAGTRCELCGAEGNKTYICKPCGKTVCSDCLASGRFIGTKKCKNCTGDAPTPTRTPSPQVKAEKRDSGSENNGKKGGIAAPFSKLTGAARAVGNIGKSAVKGTAGAVGTVGTVATGAVGGAVGGAVDMAGAGIGKVGHFAKLGGTFDAGEGGGMLDMNDPTLKFGWDLYALLNVTLIEASGLKAADSNIMGKAKSSDPYCVITLLSDNVSRRSQTCKKTLEPVWNHECTTMVVNVPCQMMKVQVFDWDATSDDDLIGEAFLDLTQLAPSTKSSGWLPLTLDGEPAGAVHLSLEIMFTPWSEKIAFVQEEMVPKPQPKPKFDINALYGPGMFIASWGRLVSITIASRSFGKARWQRRSLQASLMAWRNRTAEAARAKQKIAGRQRRRHLLLRVLREFRRASRQERLWIRHFRQQRLLSNSVRLWRRRVAELKRERATAKRRAYVRWKLLTRRAAEEGRLRRLTWMLWRRQVVITRVIDSKDRRRFRRTLGCWRATVSEMRTLRLCGGLIARRSAALARRALVSWWSWAVVQLLGRAARGRREMQRHRIILGEWSLLARAVKFHRRHVADATRVWLETWVEGIRRNRLLAEGKRRELLIRRAWEGYRRGVTLQIGRQQARKRAAEEMALRCAVALGQRAMRWWKARINLRHVTSELFWIARSAVEARAAGRSIHAWLAAFAQHRTADEYSRASQGKVLRAALRKWLILALNHSCVRHTARNFRLRCRAASLRRHCLHWAALSRESVEAGARFTAGRWLSRWRFGVARRRRAREQSRMAVVQRNSTLAKFALAGWRVHVRETEQIGRVLRMAFDERREIREASTKLRAHFRAWTALTELVYRRRETVRTLRVQQDLDVALKVFGAMMSHCGKRAGVL</sequence>
<organism evidence="5 6">
    <name type="scientific">Perkinsus olseni</name>
    <name type="common">Perkinsus atlanticus</name>
    <dbReference type="NCBI Taxonomy" id="32597"/>
    <lineage>
        <taxon>Eukaryota</taxon>
        <taxon>Sar</taxon>
        <taxon>Alveolata</taxon>
        <taxon>Perkinsozoa</taxon>
        <taxon>Perkinsea</taxon>
        <taxon>Perkinsida</taxon>
        <taxon>Perkinsidae</taxon>
        <taxon>Perkinsus</taxon>
    </lineage>
</organism>
<evidence type="ECO:0000256" key="3">
    <source>
        <dbReference type="SAM" id="MobiDB-lite"/>
    </source>
</evidence>
<dbReference type="Pfam" id="PF00168">
    <property type="entry name" value="C2"/>
    <property type="match status" value="1"/>
</dbReference>
<evidence type="ECO:0000256" key="2">
    <source>
        <dbReference type="ARBA" id="ARBA00022837"/>
    </source>
</evidence>
<dbReference type="SMART" id="SM00239">
    <property type="entry name" value="C2"/>
    <property type="match status" value="1"/>
</dbReference>
<reference evidence="5 6" key="1">
    <citation type="submission" date="2020-04" db="EMBL/GenBank/DDBJ databases">
        <title>Perkinsus olseni comparative genomics.</title>
        <authorList>
            <person name="Bogema D.R."/>
        </authorList>
    </citation>
    <scope>NUCLEOTIDE SEQUENCE [LARGE SCALE GENOMIC DNA]</scope>
    <source>
        <strain evidence="5">00978-12</strain>
    </source>
</reference>
<protein>
    <submittedName>
        <fullName evidence="5">Extended synaptotagmin-like protein</fullName>
    </submittedName>
</protein>
<dbReference type="InterPro" id="IPR000008">
    <property type="entry name" value="C2_dom"/>
</dbReference>
<evidence type="ECO:0000256" key="1">
    <source>
        <dbReference type="ARBA" id="ARBA00022723"/>
    </source>
</evidence>
<evidence type="ECO:0000313" key="6">
    <source>
        <dbReference type="Proteomes" id="UP000541610"/>
    </source>
</evidence>
<evidence type="ECO:0000313" key="5">
    <source>
        <dbReference type="EMBL" id="KAF4690912.1"/>
    </source>
</evidence>